<dbReference type="OrthoDB" id="5423081at2"/>
<protein>
    <submittedName>
        <fullName evidence="2">Phage shock protein B</fullName>
    </submittedName>
</protein>
<dbReference type="AlphaFoldDB" id="A0A1G6D2R7"/>
<accession>A0A1G6D2R7</accession>
<gene>
    <name evidence="2" type="ORF">SAMN05660653_01865</name>
</gene>
<name>A0A1G6D2R7_9BACT</name>
<keyword evidence="1" id="KW-1133">Transmembrane helix</keyword>
<keyword evidence="3" id="KW-1185">Reference proteome</keyword>
<dbReference type="STRING" id="617002.SAMN05660653_01865"/>
<sequence length="82" mass="9404">MMGFLSTLVLVGGALIIVFFLGIIVLMAIRFYRPGSESRLSPEEENEARMIQEIYQNLEKLDSRVENLESILMRRDKKGETP</sequence>
<keyword evidence="1" id="KW-0472">Membrane</keyword>
<feature type="transmembrane region" description="Helical" evidence="1">
    <location>
        <begin position="6"/>
        <end position="29"/>
    </location>
</feature>
<reference evidence="2 3" key="1">
    <citation type="submission" date="2016-10" db="EMBL/GenBank/DDBJ databases">
        <authorList>
            <person name="de Groot N.N."/>
        </authorList>
    </citation>
    <scope>NUCLEOTIDE SEQUENCE [LARGE SCALE GENOMIC DNA]</scope>
    <source>
        <strain evidence="2 3">ASO4-2</strain>
    </source>
</reference>
<evidence type="ECO:0000256" key="1">
    <source>
        <dbReference type="SAM" id="Phobius"/>
    </source>
</evidence>
<proteinExistence type="predicted"/>
<evidence type="ECO:0000313" key="3">
    <source>
        <dbReference type="Proteomes" id="UP000198771"/>
    </source>
</evidence>
<evidence type="ECO:0000313" key="2">
    <source>
        <dbReference type="EMBL" id="SDB39349.1"/>
    </source>
</evidence>
<dbReference type="RefSeq" id="WP_092120497.1">
    <property type="nucleotide sequence ID" value="NZ_FMXO01000010.1"/>
</dbReference>
<dbReference type="Proteomes" id="UP000198771">
    <property type="component" value="Unassembled WGS sequence"/>
</dbReference>
<organism evidence="2 3">
    <name type="scientific">Desulfonatronum thiosulfatophilum</name>
    <dbReference type="NCBI Taxonomy" id="617002"/>
    <lineage>
        <taxon>Bacteria</taxon>
        <taxon>Pseudomonadati</taxon>
        <taxon>Thermodesulfobacteriota</taxon>
        <taxon>Desulfovibrionia</taxon>
        <taxon>Desulfovibrionales</taxon>
        <taxon>Desulfonatronaceae</taxon>
        <taxon>Desulfonatronum</taxon>
    </lineage>
</organism>
<keyword evidence="1" id="KW-0812">Transmembrane</keyword>
<dbReference type="EMBL" id="FMXO01000010">
    <property type="protein sequence ID" value="SDB39349.1"/>
    <property type="molecule type" value="Genomic_DNA"/>
</dbReference>